<evidence type="ECO:0000256" key="1">
    <source>
        <dbReference type="ARBA" id="ARBA00001946"/>
    </source>
</evidence>
<protein>
    <submittedName>
        <fullName evidence="10">Putative lipid kinase YtlR</fullName>
    </submittedName>
</protein>
<dbReference type="GO" id="GO:0008654">
    <property type="term" value="P:phospholipid biosynthetic process"/>
    <property type="evidence" value="ECO:0007669"/>
    <property type="project" value="UniProtKB-KW"/>
</dbReference>
<keyword evidence="6" id="KW-0067">ATP-binding</keyword>
<comment type="cofactor">
    <cofactor evidence="1">
        <name>Mg(2+)</name>
        <dbReference type="ChEBI" id="CHEBI:18420"/>
    </cofactor>
</comment>
<dbReference type="GO" id="GO:0016301">
    <property type="term" value="F:kinase activity"/>
    <property type="evidence" value="ECO:0007669"/>
    <property type="project" value="UniProtKB-KW"/>
</dbReference>
<dbReference type="KEGG" id="acht:bsdcttw_41380"/>
<keyword evidence="3" id="KW-0808">Transferase</keyword>
<keyword evidence="7" id="KW-0594">Phospholipid biosynthesis</keyword>
<dbReference type="NCBIfam" id="TIGR00147">
    <property type="entry name" value="YegS/Rv2252/BmrU family lipid kinase"/>
    <property type="match status" value="1"/>
</dbReference>
<keyword evidence="7" id="KW-0443">Lipid metabolism</keyword>
<evidence type="ECO:0000256" key="5">
    <source>
        <dbReference type="ARBA" id="ARBA00022777"/>
    </source>
</evidence>
<evidence type="ECO:0000256" key="3">
    <source>
        <dbReference type="ARBA" id="ARBA00022679"/>
    </source>
</evidence>
<dbReference type="InterPro" id="IPR001206">
    <property type="entry name" value="Diacylglycerol_kinase_cat_dom"/>
</dbReference>
<dbReference type="Gene3D" id="2.60.200.40">
    <property type="match status" value="1"/>
</dbReference>
<evidence type="ECO:0000256" key="4">
    <source>
        <dbReference type="ARBA" id="ARBA00022741"/>
    </source>
</evidence>
<dbReference type="EMBL" id="AP023368">
    <property type="protein sequence ID" value="BCK01098.1"/>
    <property type="molecule type" value="Genomic_DNA"/>
</dbReference>
<dbReference type="PANTHER" id="PTHR12358">
    <property type="entry name" value="SPHINGOSINE KINASE"/>
    <property type="match status" value="1"/>
</dbReference>
<evidence type="ECO:0000256" key="7">
    <source>
        <dbReference type="ARBA" id="ARBA00023209"/>
    </source>
</evidence>
<dbReference type="GO" id="GO:0005524">
    <property type="term" value="F:ATP binding"/>
    <property type="evidence" value="ECO:0007669"/>
    <property type="project" value="UniProtKB-KW"/>
</dbReference>
<dbReference type="InterPro" id="IPR017438">
    <property type="entry name" value="ATP-NAD_kinase_N"/>
</dbReference>
<comment type="similarity">
    <text evidence="2">Belongs to the diacylglycerol/lipid kinase family.</text>
</comment>
<dbReference type="PROSITE" id="PS50146">
    <property type="entry name" value="DAGK"/>
    <property type="match status" value="1"/>
</dbReference>
<reference evidence="10 11" key="1">
    <citation type="submission" date="2020-08" db="EMBL/GenBank/DDBJ databases">
        <title>Draft genome sequencing of an Anaerocolumna strain isolated from anoxic soil subjected to BSD treatment.</title>
        <authorList>
            <person name="Uek A."/>
            <person name="Tonouchi A."/>
        </authorList>
    </citation>
    <scope>NUCLEOTIDE SEQUENCE [LARGE SCALE GENOMIC DNA]</scope>
    <source>
        <strain evidence="10 11">CTTW</strain>
    </source>
</reference>
<reference evidence="10 11" key="2">
    <citation type="submission" date="2020-08" db="EMBL/GenBank/DDBJ databases">
        <authorList>
            <person name="Ueki A."/>
            <person name="Tonouchi A."/>
        </authorList>
    </citation>
    <scope>NUCLEOTIDE SEQUENCE [LARGE SCALE GENOMIC DNA]</scope>
    <source>
        <strain evidence="10 11">CTTW</strain>
    </source>
</reference>
<organism evidence="10 11">
    <name type="scientific">Anaerocolumna chitinilytica</name>
    <dbReference type="NCBI Taxonomy" id="1727145"/>
    <lineage>
        <taxon>Bacteria</taxon>
        <taxon>Bacillati</taxon>
        <taxon>Bacillota</taxon>
        <taxon>Clostridia</taxon>
        <taxon>Lachnospirales</taxon>
        <taxon>Lachnospiraceae</taxon>
        <taxon>Anaerocolumna</taxon>
    </lineage>
</organism>
<accession>A0A7I8DTR4</accession>
<evidence type="ECO:0000256" key="2">
    <source>
        <dbReference type="ARBA" id="ARBA00005983"/>
    </source>
</evidence>
<dbReference type="InterPro" id="IPR005218">
    <property type="entry name" value="Diacylglycerol/lipid_kinase"/>
</dbReference>
<keyword evidence="11" id="KW-1185">Reference proteome</keyword>
<keyword evidence="7" id="KW-0444">Lipid biosynthesis</keyword>
<dbReference type="InterPro" id="IPR016064">
    <property type="entry name" value="NAD/diacylglycerol_kinase_sf"/>
</dbReference>
<dbReference type="SMART" id="SM00046">
    <property type="entry name" value="DAGKc"/>
    <property type="match status" value="1"/>
</dbReference>
<dbReference type="Proteomes" id="UP000515703">
    <property type="component" value="Chromosome"/>
</dbReference>
<sequence length="307" mass="33933">MYHFIINPHSCTGKGLHTWHQIKAELDRLSVPYESYLTTHPGHGKELAEHLFTQHAGILKVVIVGGDGTLNEIINGIPDMERAHIGYIPAGSSNDLGRSLGLSKNPIANLTRILNSSSLHLMDIGLASTQDGKLQNRFLVSSGLGYDAYVCVEALRSPLKTFLNHLRLGKLTYIIIAIMQLFARPFMEGMISADGSEFKHYKKLLLITSMIQKYEGGGMKMSPSADPNDGKLSICFVHGLSKLRILTLLPFLLFGKHTGFNGVETFDCEELRVKLTTPHAIHLDGECPGRYNEVTVTCLPNKIQLLQ</sequence>
<dbReference type="RefSeq" id="WP_185256703.1">
    <property type="nucleotide sequence ID" value="NZ_AP023368.1"/>
</dbReference>
<dbReference type="Pfam" id="PF00781">
    <property type="entry name" value="DAGK_cat"/>
    <property type="match status" value="1"/>
</dbReference>
<keyword evidence="5 10" id="KW-0418">Kinase</keyword>
<evidence type="ECO:0000256" key="6">
    <source>
        <dbReference type="ARBA" id="ARBA00022840"/>
    </source>
</evidence>
<dbReference type="Pfam" id="PF19279">
    <property type="entry name" value="YegS_C"/>
    <property type="match status" value="1"/>
</dbReference>
<dbReference type="AlphaFoldDB" id="A0A7I8DTR4"/>
<name>A0A7I8DTR4_9FIRM</name>
<keyword evidence="8" id="KW-1208">Phospholipid metabolism</keyword>
<evidence type="ECO:0000313" key="11">
    <source>
        <dbReference type="Proteomes" id="UP000515703"/>
    </source>
</evidence>
<dbReference type="InterPro" id="IPR045540">
    <property type="entry name" value="YegS/DAGK_C"/>
</dbReference>
<dbReference type="PANTHER" id="PTHR12358:SF54">
    <property type="entry name" value="SPHINGOSINE KINASE RELATED PROTEIN"/>
    <property type="match status" value="1"/>
</dbReference>
<dbReference type="SUPFAM" id="SSF111331">
    <property type="entry name" value="NAD kinase/diacylglycerol kinase-like"/>
    <property type="match status" value="1"/>
</dbReference>
<dbReference type="InterPro" id="IPR050187">
    <property type="entry name" value="Lipid_Phosphate_FormReg"/>
</dbReference>
<dbReference type="Gene3D" id="3.40.50.10330">
    <property type="entry name" value="Probable inorganic polyphosphate/atp-NAD kinase, domain 1"/>
    <property type="match status" value="1"/>
</dbReference>
<proteinExistence type="inferred from homology"/>
<keyword evidence="4" id="KW-0547">Nucleotide-binding</keyword>
<gene>
    <name evidence="10" type="primary">ytlR</name>
    <name evidence="10" type="ORF">bsdcttw_41380</name>
</gene>
<feature type="domain" description="DAGKc" evidence="9">
    <location>
        <begin position="1"/>
        <end position="131"/>
    </location>
</feature>
<evidence type="ECO:0000259" key="9">
    <source>
        <dbReference type="PROSITE" id="PS50146"/>
    </source>
</evidence>
<evidence type="ECO:0000313" key="10">
    <source>
        <dbReference type="EMBL" id="BCK01098.1"/>
    </source>
</evidence>
<evidence type="ECO:0000256" key="8">
    <source>
        <dbReference type="ARBA" id="ARBA00023264"/>
    </source>
</evidence>